<evidence type="ECO:0000256" key="1">
    <source>
        <dbReference type="SAM" id="Phobius"/>
    </source>
</evidence>
<keyword evidence="1" id="KW-0472">Membrane</keyword>
<keyword evidence="1" id="KW-1133">Transmembrane helix</keyword>
<dbReference type="Proteomes" id="UP000285655">
    <property type="component" value="Unassembled WGS sequence"/>
</dbReference>
<evidence type="ECO:0000313" key="3">
    <source>
        <dbReference type="Proteomes" id="UP000285655"/>
    </source>
</evidence>
<protein>
    <submittedName>
        <fullName evidence="2">Uncharacterized protein</fullName>
    </submittedName>
</protein>
<reference evidence="2 3" key="1">
    <citation type="journal article" date="2017" name="ISME J.">
        <title>Energy and carbon metabolisms in a deep terrestrial subsurface fluid microbial community.</title>
        <authorList>
            <person name="Momper L."/>
            <person name="Jungbluth S.P."/>
            <person name="Lee M.D."/>
            <person name="Amend J.P."/>
        </authorList>
    </citation>
    <scope>NUCLEOTIDE SEQUENCE [LARGE SCALE GENOMIC DNA]</scope>
    <source>
        <strain evidence="2">SURF_29</strain>
    </source>
</reference>
<proteinExistence type="predicted"/>
<name>A0A419DBT4_9BACT</name>
<accession>A0A419DBT4</accession>
<dbReference type="AlphaFoldDB" id="A0A419DBT4"/>
<keyword evidence="1" id="KW-0812">Transmembrane</keyword>
<sequence length="63" mass="7490">MNSREQNSFYKRNDKILTIIIILIGVMLLDLVSATAFNYIKGKPFFQFLYEEKRRGWIEDLTS</sequence>
<dbReference type="EMBL" id="QZJW01000043">
    <property type="protein sequence ID" value="RJO60616.1"/>
    <property type="molecule type" value="Genomic_DNA"/>
</dbReference>
<evidence type="ECO:0000313" key="2">
    <source>
        <dbReference type="EMBL" id="RJO60616.1"/>
    </source>
</evidence>
<organism evidence="2 3">
    <name type="scientific">candidate division WS5 bacterium</name>
    <dbReference type="NCBI Taxonomy" id="2093353"/>
    <lineage>
        <taxon>Bacteria</taxon>
        <taxon>candidate division WS5</taxon>
    </lineage>
</organism>
<comment type="caution">
    <text evidence="2">The sequence shown here is derived from an EMBL/GenBank/DDBJ whole genome shotgun (WGS) entry which is preliminary data.</text>
</comment>
<feature type="non-terminal residue" evidence="2">
    <location>
        <position position="63"/>
    </location>
</feature>
<feature type="transmembrane region" description="Helical" evidence="1">
    <location>
        <begin position="16"/>
        <end position="40"/>
    </location>
</feature>
<gene>
    <name evidence="2" type="ORF">C4544_04720</name>
</gene>